<keyword evidence="4" id="KW-0914">Notch signaling pathway</keyword>
<reference evidence="9" key="1">
    <citation type="submission" date="2013-03" db="EMBL/GenBank/DDBJ databases">
        <title>The Genome Sequence of Anopheles dirus WRAIR2.</title>
        <authorList>
            <consortium name="The Broad Institute Genomics Platform"/>
            <person name="Neafsey D.E."/>
            <person name="Walton C."/>
            <person name="Walker B."/>
            <person name="Young S.K."/>
            <person name="Zeng Q."/>
            <person name="Gargeya S."/>
            <person name="Fitzgerald M."/>
            <person name="Haas B."/>
            <person name="Abouelleil A."/>
            <person name="Allen A.W."/>
            <person name="Alvarado L."/>
            <person name="Arachchi H.M."/>
            <person name="Berlin A.M."/>
            <person name="Chapman S.B."/>
            <person name="Gainer-Dewar J."/>
            <person name="Goldberg J."/>
            <person name="Griggs A."/>
            <person name="Gujja S."/>
            <person name="Hansen M."/>
            <person name="Howarth C."/>
            <person name="Imamovic A."/>
            <person name="Ireland A."/>
            <person name="Larimer J."/>
            <person name="McCowan C."/>
            <person name="Murphy C."/>
            <person name="Pearson M."/>
            <person name="Poon T.W."/>
            <person name="Priest M."/>
            <person name="Roberts A."/>
            <person name="Saif S."/>
            <person name="Shea T."/>
            <person name="Sisk P."/>
            <person name="Sykes S."/>
            <person name="Wortman J."/>
            <person name="Nusbaum C."/>
            <person name="Birren B."/>
        </authorList>
    </citation>
    <scope>NUCLEOTIDE SEQUENCE [LARGE SCALE GENOMIC DNA]</scope>
    <source>
        <strain evidence="9">WRAIR2</strain>
    </source>
</reference>
<dbReference type="GO" id="GO:0016485">
    <property type="term" value="P:protein processing"/>
    <property type="evidence" value="ECO:0007669"/>
    <property type="project" value="InterPro"/>
</dbReference>
<feature type="transmembrane region" description="Helical" evidence="7">
    <location>
        <begin position="159"/>
        <end position="178"/>
    </location>
</feature>
<dbReference type="Pfam" id="PF06105">
    <property type="entry name" value="Aph-1"/>
    <property type="match status" value="1"/>
</dbReference>
<keyword evidence="5 7" id="KW-1133">Transmembrane helix</keyword>
<evidence type="ECO:0000256" key="5">
    <source>
        <dbReference type="ARBA" id="ARBA00022989"/>
    </source>
</evidence>
<dbReference type="PANTHER" id="PTHR12889">
    <property type="entry name" value="GAMMA-SECRETASE SUBUNIT APH-1"/>
    <property type="match status" value="1"/>
</dbReference>
<evidence type="ECO:0008006" key="10">
    <source>
        <dbReference type="Google" id="ProtNLM"/>
    </source>
</evidence>
<comment type="similarity">
    <text evidence="2">Belongs to the APH-1 family.</text>
</comment>
<dbReference type="GO" id="GO:0016020">
    <property type="term" value="C:membrane"/>
    <property type="evidence" value="ECO:0007669"/>
    <property type="project" value="UniProtKB-SubCell"/>
</dbReference>
<evidence type="ECO:0000256" key="2">
    <source>
        <dbReference type="ARBA" id="ARBA00005577"/>
    </source>
</evidence>
<comment type="subcellular location">
    <subcellularLocation>
        <location evidence="1">Membrane</location>
        <topology evidence="1">Multi-pass membrane protein</topology>
    </subcellularLocation>
</comment>
<reference evidence="8" key="2">
    <citation type="submission" date="2020-05" db="UniProtKB">
        <authorList>
            <consortium name="EnsemblMetazoa"/>
        </authorList>
    </citation>
    <scope>IDENTIFICATION</scope>
    <source>
        <strain evidence="8">WRAIR2</strain>
    </source>
</reference>
<evidence type="ECO:0000256" key="1">
    <source>
        <dbReference type="ARBA" id="ARBA00004141"/>
    </source>
</evidence>
<feature type="transmembrane region" description="Helical" evidence="7">
    <location>
        <begin position="55"/>
        <end position="77"/>
    </location>
</feature>
<feature type="transmembrane region" description="Helical" evidence="7">
    <location>
        <begin position="198"/>
        <end position="221"/>
    </location>
</feature>
<protein>
    <recommendedName>
        <fullName evidence="10">Gamma-secretase subunit Aph-1</fullName>
    </recommendedName>
</protein>
<keyword evidence="6 7" id="KW-0472">Membrane</keyword>
<feature type="transmembrane region" description="Helical" evidence="7">
    <location>
        <begin position="84"/>
        <end position="108"/>
    </location>
</feature>
<keyword evidence="9" id="KW-1185">Reference proteome</keyword>
<keyword evidence="3 7" id="KW-0812">Transmembrane</keyword>
<feature type="transmembrane region" description="Helical" evidence="7">
    <location>
        <begin position="233"/>
        <end position="255"/>
    </location>
</feature>
<organism evidence="8 9">
    <name type="scientific">Anopheles dirus</name>
    <dbReference type="NCBI Taxonomy" id="7168"/>
    <lineage>
        <taxon>Eukaryota</taxon>
        <taxon>Metazoa</taxon>
        <taxon>Ecdysozoa</taxon>
        <taxon>Arthropoda</taxon>
        <taxon>Hexapoda</taxon>
        <taxon>Insecta</taxon>
        <taxon>Pterygota</taxon>
        <taxon>Neoptera</taxon>
        <taxon>Endopterygota</taxon>
        <taxon>Diptera</taxon>
        <taxon>Nematocera</taxon>
        <taxon>Culicoidea</taxon>
        <taxon>Culicidae</taxon>
        <taxon>Anophelinae</taxon>
        <taxon>Anopheles</taxon>
    </lineage>
</organism>
<dbReference type="Proteomes" id="UP000075884">
    <property type="component" value="Unassembled WGS sequence"/>
</dbReference>
<dbReference type="STRING" id="7168.A0A182NBZ3"/>
<dbReference type="AlphaFoldDB" id="A0A182NBZ3"/>
<sequence length="291" mass="31877">KTISDVFCLRLLLSCKVGNTFLGKILPTFAPTRPEFHSFPIVKRAVCRLLAKMTVVEFFGCSFLAFGPPVAMFALTIAHDPIRIIILIAASFFWLVSLLLSSTVWLAFHPVTSRLTFGLICSVFIQEGFRYLMYKVLRKTESGLQEVTDIVRIADYRHILSYASGLGFGIISGAFSLVNILADSVGPATVGLKAGSDVFMLISAAQSLAMILLHTFWSVIFFNACDVKNYYHIGYVVASHLFVSCFTLLNASGLFGVTLSISYLVLCITGVIAFQVAGGTVASIRKFFTCK</sequence>
<evidence type="ECO:0000313" key="9">
    <source>
        <dbReference type="Proteomes" id="UP000075884"/>
    </source>
</evidence>
<dbReference type="EnsemblMetazoa" id="ADIR005157-RA">
    <property type="protein sequence ID" value="ADIR005157-PA"/>
    <property type="gene ID" value="ADIR005157"/>
</dbReference>
<feature type="transmembrane region" description="Helical" evidence="7">
    <location>
        <begin position="261"/>
        <end position="284"/>
    </location>
</feature>
<evidence type="ECO:0000256" key="6">
    <source>
        <dbReference type="ARBA" id="ARBA00023136"/>
    </source>
</evidence>
<accession>A0A182NBZ3</accession>
<dbReference type="VEuPathDB" id="VectorBase:ADIR005157"/>
<dbReference type="InterPro" id="IPR009294">
    <property type="entry name" value="Aph-1"/>
</dbReference>
<evidence type="ECO:0000256" key="4">
    <source>
        <dbReference type="ARBA" id="ARBA00022976"/>
    </source>
</evidence>
<name>A0A182NBZ3_9DIPT</name>
<evidence type="ECO:0000256" key="7">
    <source>
        <dbReference type="SAM" id="Phobius"/>
    </source>
</evidence>
<evidence type="ECO:0000256" key="3">
    <source>
        <dbReference type="ARBA" id="ARBA00022692"/>
    </source>
</evidence>
<dbReference type="GO" id="GO:0007219">
    <property type="term" value="P:Notch signaling pathway"/>
    <property type="evidence" value="ECO:0007669"/>
    <property type="project" value="UniProtKB-KW"/>
</dbReference>
<proteinExistence type="inferred from homology"/>
<evidence type="ECO:0000313" key="8">
    <source>
        <dbReference type="EnsemblMetazoa" id="ADIR005157-PA"/>
    </source>
</evidence>